<feature type="transmembrane region" description="Helical" evidence="1">
    <location>
        <begin position="15"/>
        <end position="36"/>
    </location>
</feature>
<sequence length="185" mass="20996">MERVFALETHTRSTSISRVLVVCLGTPIPMITLVVLQELIPLQDPSEDWHVNEGFWIRTVILAEHTIIGQARFMIDGVVLSAMRLVLLSACAAAMFTFRSTMAPVFYLLLIIAVRFVVGNHILHEMIAHSDQLIRYIIFVCAQVTLGFVYPSYESLFRAEEGTRYQMLMILLLPMIKVAVKNMLL</sequence>
<name>A0A8T1TRJ8_9STRA</name>
<keyword evidence="1" id="KW-0812">Transmembrane</keyword>
<evidence type="ECO:0000313" key="3">
    <source>
        <dbReference type="Proteomes" id="UP000688947"/>
    </source>
</evidence>
<dbReference type="EMBL" id="JAENGZ010002183">
    <property type="protein sequence ID" value="KAG6944569.1"/>
    <property type="molecule type" value="Genomic_DNA"/>
</dbReference>
<organism evidence="2 3">
    <name type="scientific">Phytophthora cactorum</name>
    <dbReference type="NCBI Taxonomy" id="29920"/>
    <lineage>
        <taxon>Eukaryota</taxon>
        <taxon>Sar</taxon>
        <taxon>Stramenopiles</taxon>
        <taxon>Oomycota</taxon>
        <taxon>Peronosporomycetes</taxon>
        <taxon>Peronosporales</taxon>
        <taxon>Peronosporaceae</taxon>
        <taxon>Phytophthora</taxon>
    </lineage>
</organism>
<keyword evidence="1" id="KW-0472">Membrane</keyword>
<proteinExistence type="predicted"/>
<feature type="transmembrane region" description="Helical" evidence="1">
    <location>
        <begin position="165"/>
        <end position="184"/>
    </location>
</feature>
<dbReference type="OrthoDB" id="122060at2759"/>
<dbReference type="AlphaFoldDB" id="A0A8T1TRJ8"/>
<feature type="transmembrane region" description="Helical" evidence="1">
    <location>
        <begin position="104"/>
        <end position="123"/>
    </location>
</feature>
<accession>A0A8T1TRJ8</accession>
<feature type="transmembrane region" description="Helical" evidence="1">
    <location>
        <begin position="135"/>
        <end position="153"/>
    </location>
</feature>
<gene>
    <name evidence="2" type="ORF">JG687_00017791</name>
</gene>
<comment type="caution">
    <text evidence="2">The sequence shown here is derived from an EMBL/GenBank/DDBJ whole genome shotgun (WGS) entry which is preliminary data.</text>
</comment>
<evidence type="ECO:0000256" key="1">
    <source>
        <dbReference type="SAM" id="Phobius"/>
    </source>
</evidence>
<reference evidence="2" key="1">
    <citation type="submission" date="2021-01" db="EMBL/GenBank/DDBJ databases">
        <title>Phytophthora aleatoria, a newly-described species from Pinus radiata is distinct from Phytophthora cactorum isolates based on comparative genomics.</title>
        <authorList>
            <person name="Mcdougal R."/>
            <person name="Panda P."/>
            <person name="Williams N."/>
            <person name="Studholme D.J."/>
        </authorList>
    </citation>
    <scope>NUCLEOTIDE SEQUENCE</scope>
    <source>
        <strain evidence="2">NZFS 3830</strain>
    </source>
</reference>
<keyword evidence="1" id="KW-1133">Transmembrane helix</keyword>
<feature type="non-terminal residue" evidence="2">
    <location>
        <position position="1"/>
    </location>
</feature>
<evidence type="ECO:0000313" key="2">
    <source>
        <dbReference type="EMBL" id="KAG6944569.1"/>
    </source>
</evidence>
<dbReference type="Proteomes" id="UP000688947">
    <property type="component" value="Unassembled WGS sequence"/>
</dbReference>
<protein>
    <submittedName>
        <fullName evidence="2">Uncharacterized protein</fullName>
    </submittedName>
</protein>